<organism evidence="2 3">
    <name type="scientific">Streptantibioticus cattleyicolor (strain ATCC 35852 / DSM 46488 / JCM 4925 / NBRC 14057 / NRRL 8057)</name>
    <name type="common">Streptomyces cattleya</name>
    <dbReference type="NCBI Taxonomy" id="1003195"/>
    <lineage>
        <taxon>Bacteria</taxon>
        <taxon>Bacillati</taxon>
        <taxon>Actinomycetota</taxon>
        <taxon>Actinomycetes</taxon>
        <taxon>Kitasatosporales</taxon>
        <taxon>Streptomycetaceae</taxon>
        <taxon>Streptantibioticus</taxon>
    </lineage>
</organism>
<proteinExistence type="predicted"/>
<geneLocation type="plasmid" evidence="2 3">
    <name>pSCATT</name>
</geneLocation>
<gene>
    <name evidence="2" type="ordered locus">SCATT_p10830</name>
</gene>
<reference evidence="3" key="1">
    <citation type="submission" date="2011-12" db="EMBL/GenBank/DDBJ databases">
        <title>Complete genome sequence of Streptomyces cattleya strain DSM 46488.</title>
        <authorList>
            <person name="Ou H.-Y."/>
            <person name="Li P."/>
            <person name="Zhao C."/>
            <person name="O'Hagan D."/>
            <person name="Deng Z."/>
        </authorList>
    </citation>
    <scope>NUCLEOTIDE SEQUENCE [LARGE SCALE GENOMIC DNA]</scope>
    <source>
        <strain evidence="3">ATCC 35852 / DSM 46488 / JCM 4925 / NBRC 14057 / NRRL 8057</strain>
        <plasmid evidence="3">Plasmid pSCATT</plasmid>
    </source>
</reference>
<dbReference type="Proteomes" id="UP000007842">
    <property type="component" value="Plasmid pSCATT"/>
</dbReference>
<dbReference type="HOGENOM" id="CLU_1433737_0_0_11"/>
<dbReference type="AlphaFoldDB" id="G8XEC2"/>
<evidence type="ECO:0000256" key="1">
    <source>
        <dbReference type="SAM" id="MobiDB-lite"/>
    </source>
</evidence>
<dbReference type="KEGG" id="scy:SCATT_p10830"/>
<feature type="compositionally biased region" description="Basic and acidic residues" evidence="1">
    <location>
        <begin position="173"/>
        <end position="183"/>
    </location>
</feature>
<dbReference type="RefSeq" id="WP_014626978.1">
    <property type="nucleotide sequence ID" value="NC_016113.1"/>
</dbReference>
<feature type="region of interest" description="Disordered" evidence="1">
    <location>
        <begin position="172"/>
        <end position="195"/>
    </location>
</feature>
<feature type="compositionally biased region" description="Polar residues" evidence="1">
    <location>
        <begin position="185"/>
        <end position="195"/>
    </location>
</feature>
<protein>
    <submittedName>
        <fullName evidence="2">Uncharacterized protein</fullName>
    </submittedName>
</protein>
<evidence type="ECO:0000313" key="3">
    <source>
        <dbReference type="Proteomes" id="UP000007842"/>
    </source>
</evidence>
<keyword evidence="3" id="KW-1185">Reference proteome</keyword>
<dbReference type="EMBL" id="CP003229">
    <property type="protein sequence ID" value="AEW99276.1"/>
    <property type="molecule type" value="Genomic_DNA"/>
</dbReference>
<keyword evidence="2" id="KW-0614">Plasmid</keyword>
<evidence type="ECO:0000313" key="2">
    <source>
        <dbReference type="EMBL" id="AEW99276.1"/>
    </source>
</evidence>
<accession>G8XEC2</accession>
<dbReference type="PATRIC" id="fig|1003195.29.peg.6878"/>
<name>G8XEC2_STREN</name>
<sequence>MFVVPVSCESFPSRFRLRRGVVALLVCVVLLGAGACSGKGGHGGGSTAANPSPSSSQNRVRLAKTRFVANASLAAGAAYQWIYKPYRAGTFHKGAKGRTSALVKGGLAGLFSYHRFRAAIRDAQGDPTLSKAVAPLTGGVDRLKEFSAKIRNGSATDADFKQVQNTVNGVKSAGHDNGADVTDKVPSQKQLTSGG</sequence>